<protein>
    <recommendedName>
        <fullName evidence="4">ABM domain-containing protein</fullName>
    </recommendedName>
</protein>
<dbReference type="AlphaFoldDB" id="A0A9P7UB43"/>
<dbReference type="InterPro" id="IPR011008">
    <property type="entry name" value="Dimeric_a/b-barrel"/>
</dbReference>
<dbReference type="EMBL" id="JAESDN010000006">
    <property type="protein sequence ID" value="KAG7048113.1"/>
    <property type="molecule type" value="Genomic_DNA"/>
</dbReference>
<comment type="caution">
    <text evidence="2">The sequence shown here is derived from an EMBL/GenBank/DDBJ whole genome shotgun (WGS) entry which is preliminary data.</text>
</comment>
<evidence type="ECO:0000256" key="1">
    <source>
        <dbReference type="SAM" id="MobiDB-lite"/>
    </source>
</evidence>
<dbReference type="Gene3D" id="3.30.70.100">
    <property type="match status" value="1"/>
</dbReference>
<dbReference type="SUPFAM" id="SSF54909">
    <property type="entry name" value="Dimeric alpha+beta barrel"/>
    <property type="match status" value="1"/>
</dbReference>
<dbReference type="Proteomes" id="UP000699042">
    <property type="component" value="Unassembled WGS sequence"/>
</dbReference>
<evidence type="ECO:0000313" key="2">
    <source>
        <dbReference type="EMBL" id="KAG7048113.1"/>
    </source>
</evidence>
<gene>
    <name evidence="2" type="ORF">JMJ77_013760</name>
</gene>
<evidence type="ECO:0008006" key="4">
    <source>
        <dbReference type="Google" id="ProtNLM"/>
    </source>
</evidence>
<feature type="region of interest" description="Disordered" evidence="1">
    <location>
        <begin position="139"/>
        <end position="158"/>
    </location>
</feature>
<evidence type="ECO:0000313" key="3">
    <source>
        <dbReference type="Proteomes" id="UP000699042"/>
    </source>
</evidence>
<proteinExistence type="predicted"/>
<accession>A0A9P7UB43</accession>
<sequence>MPHRRDFRVQGAVGVGTQYFIETKVKQITVDRLAPKDLTKTTPSSLLAPNITKAKMPFLVVVTPNIPADKKDEFLGAWPQVKEDIAKQPGVIGVAGGHVINENGTPVTDFKFLQTITFESAADDKAFAESAWIKEREEQFKASPGGEPRVKKFETGPLPGEKPKTFTQFCFIDVADESKHEEAKQAWMDLVAALGQTVHFGGKSVDGGQSTGLGILGWDSDDEAKAAWTKPEAQAALQKYQGFGKSIGVMVKLDV</sequence>
<organism evidence="2 3">
    <name type="scientific">Colletotrichum scovillei</name>
    <dbReference type="NCBI Taxonomy" id="1209932"/>
    <lineage>
        <taxon>Eukaryota</taxon>
        <taxon>Fungi</taxon>
        <taxon>Dikarya</taxon>
        <taxon>Ascomycota</taxon>
        <taxon>Pezizomycotina</taxon>
        <taxon>Sordariomycetes</taxon>
        <taxon>Hypocreomycetidae</taxon>
        <taxon>Glomerellales</taxon>
        <taxon>Glomerellaceae</taxon>
        <taxon>Colletotrichum</taxon>
        <taxon>Colletotrichum acutatum species complex</taxon>
    </lineage>
</organism>
<reference evidence="2" key="1">
    <citation type="submission" date="2021-05" db="EMBL/GenBank/DDBJ databases">
        <title>Comparative genomics of three Colletotrichum scovillei strains and genetic complementation revealed genes involved fungal growth and virulence on chili pepper.</title>
        <authorList>
            <person name="Hsieh D.-K."/>
            <person name="Chuang S.-C."/>
            <person name="Chen C.-Y."/>
            <person name="Chao Y.-T."/>
            <person name="Lu M.-Y.J."/>
            <person name="Lee M.-H."/>
            <person name="Shih M.-C."/>
        </authorList>
    </citation>
    <scope>NUCLEOTIDE SEQUENCE</scope>
    <source>
        <strain evidence="2">Coll-153</strain>
    </source>
</reference>
<name>A0A9P7UB43_9PEZI</name>
<keyword evidence="3" id="KW-1185">Reference proteome</keyword>